<evidence type="ECO:0000313" key="1">
    <source>
        <dbReference type="EMBL" id="MDQ5768824.1"/>
    </source>
</evidence>
<reference evidence="2 3" key="1">
    <citation type="submission" date="2023-08" db="EMBL/GenBank/DDBJ databases">
        <title>New molecular markers tilS and rpoB for phylogenetic and monitoring studies of the genus Thiothrix biodiversity.</title>
        <authorList>
            <person name="Ravin N.V."/>
            <person name="Smolyakov D."/>
            <person name="Markov N.D."/>
            <person name="Beletsky A.V."/>
            <person name="Mardanov A.V."/>
            <person name="Rudenko T.S."/>
            <person name="Grabovich M.Y."/>
        </authorList>
    </citation>
    <scope>NUCLEOTIDE SEQUENCE</scope>
    <source>
        <strain evidence="2">DNT52</strain>
        <strain evidence="1 3">H33</strain>
    </source>
</reference>
<evidence type="ECO:0000313" key="3">
    <source>
        <dbReference type="Proteomes" id="UP001223336"/>
    </source>
</evidence>
<dbReference type="EMBL" id="CP133217">
    <property type="protein sequence ID" value="WML86495.1"/>
    <property type="molecule type" value="Genomic_DNA"/>
</dbReference>
<accession>A0AA51R4D1</accession>
<organism evidence="2">
    <name type="scientific">Thiothrix subterranea</name>
    <dbReference type="NCBI Taxonomy" id="2735563"/>
    <lineage>
        <taxon>Bacteria</taxon>
        <taxon>Pseudomonadati</taxon>
        <taxon>Pseudomonadota</taxon>
        <taxon>Gammaproteobacteria</taxon>
        <taxon>Thiotrichales</taxon>
        <taxon>Thiotrichaceae</taxon>
        <taxon>Thiothrix</taxon>
    </lineage>
</organism>
<dbReference type="EMBL" id="JAVFKN010000011">
    <property type="protein sequence ID" value="MDQ5768824.1"/>
    <property type="molecule type" value="Genomic_DNA"/>
</dbReference>
<dbReference type="RefSeq" id="WP_308134787.1">
    <property type="nucleotide sequence ID" value="NZ_CP133197.1"/>
</dbReference>
<protein>
    <submittedName>
        <fullName evidence="2">Uncharacterized protein</fullName>
    </submittedName>
</protein>
<proteinExistence type="predicted"/>
<dbReference type="AlphaFoldDB" id="A0AA51R4D1"/>
<gene>
    <name evidence="1" type="ORF">RCC75_09805</name>
    <name evidence="2" type="ORF">RCG00_19700</name>
</gene>
<evidence type="ECO:0000313" key="2">
    <source>
        <dbReference type="EMBL" id="WML86495.1"/>
    </source>
</evidence>
<dbReference type="Proteomes" id="UP001223336">
    <property type="component" value="Unassembled WGS sequence"/>
</dbReference>
<name>A0AA51R4D1_9GAMM</name>
<keyword evidence="3" id="KW-1185">Reference proteome</keyword>
<dbReference type="Proteomes" id="UP001229862">
    <property type="component" value="Chromosome"/>
</dbReference>
<sequence length="158" mass="17729">MFTLKVRNIRMAFIIISITTSLEIQADPLQQKVQDFLTGTMENKILIDSLDGIDLYEEISYDFKSDGKFSAKVQSFYEFKDKRIIIDKAVVNKVGTYSISDVNGNNAKLSLIVDGKTVSDTIKLPSVAEKLPSKIEKENLPIKSRSISIGDFELSPMK</sequence>